<gene>
    <name evidence="2" type="ORF">BD626DRAFT_592282</name>
</gene>
<dbReference type="EMBL" id="VDMD01000010">
    <property type="protein sequence ID" value="TRM63217.1"/>
    <property type="molecule type" value="Genomic_DNA"/>
</dbReference>
<organism evidence="2 3">
    <name type="scientific">Schizophyllum amplum</name>
    <dbReference type="NCBI Taxonomy" id="97359"/>
    <lineage>
        <taxon>Eukaryota</taxon>
        <taxon>Fungi</taxon>
        <taxon>Dikarya</taxon>
        <taxon>Basidiomycota</taxon>
        <taxon>Agaricomycotina</taxon>
        <taxon>Agaricomycetes</taxon>
        <taxon>Agaricomycetidae</taxon>
        <taxon>Agaricales</taxon>
        <taxon>Schizophyllaceae</taxon>
        <taxon>Schizophyllum</taxon>
    </lineage>
</organism>
<feature type="compositionally biased region" description="Polar residues" evidence="1">
    <location>
        <begin position="1"/>
        <end position="20"/>
    </location>
</feature>
<dbReference type="AlphaFoldDB" id="A0A550CEJ1"/>
<protein>
    <submittedName>
        <fullName evidence="2">Uncharacterized protein</fullName>
    </submittedName>
</protein>
<dbReference type="InterPro" id="IPR032675">
    <property type="entry name" value="LRR_dom_sf"/>
</dbReference>
<dbReference type="Proteomes" id="UP000320762">
    <property type="component" value="Unassembled WGS sequence"/>
</dbReference>
<accession>A0A550CEJ1</accession>
<keyword evidence="3" id="KW-1185">Reference proteome</keyword>
<evidence type="ECO:0000313" key="3">
    <source>
        <dbReference type="Proteomes" id="UP000320762"/>
    </source>
</evidence>
<proteinExistence type="predicted"/>
<name>A0A550CEJ1_9AGAR</name>
<comment type="caution">
    <text evidence="2">The sequence shown here is derived from an EMBL/GenBank/DDBJ whole genome shotgun (WGS) entry which is preliminary data.</text>
</comment>
<sequence length="280" mass="31086">MVKVQTNKQRASPAGPSQFTIRRGRRDNPRLRNEADLNTAGPSSSNFLLTDRSPRTAFLKRAAAVSASGDEIFRWIEDFGLREDRPNYGFDIADFGVIDTKCETAVAIWDRYIGQGRVCARRLISFVIRGNNSNQTTRTQLTDMLNAIEAPSLETVKILRPGLSCRTFEEALYGFLCAPSERTTLKHVSLCWCCCYQTGLSKYLESAAASRLVLLRLQTNAANVKDTILHALAGGHRFPNLRTLSLQNIQGSPPRTCWTRSRRATCVATGAPSPSRSLVM</sequence>
<evidence type="ECO:0000256" key="1">
    <source>
        <dbReference type="SAM" id="MobiDB-lite"/>
    </source>
</evidence>
<dbReference type="Gene3D" id="3.80.10.10">
    <property type="entry name" value="Ribonuclease Inhibitor"/>
    <property type="match status" value="1"/>
</dbReference>
<evidence type="ECO:0000313" key="2">
    <source>
        <dbReference type="EMBL" id="TRM63217.1"/>
    </source>
</evidence>
<reference evidence="2 3" key="1">
    <citation type="journal article" date="2019" name="New Phytol.">
        <title>Comparative genomics reveals unique wood-decay strategies and fruiting body development in the Schizophyllaceae.</title>
        <authorList>
            <person name="Almasi E."/>
            <person name="Sahu N."/>
            <person name="Krizsan K."/>
            <person name="Balint B."/>
            <person name="Kovacs G.M."/>
            <person name="Kiss B."/>
            <person name="Cseklye J."/>
            <person name="Drula E."/>
            <person name="Henrissat B."/>
            <person name="Nagy I."/>
            <person name="Chovatia M."/>
            <person name="Adam C."/>
            <person name="LaButti K."/>
            <person name="Lipzen A."/>
            <person name="Riley R."/>
            <person name="Grigoriev I.V."/>
            <person name="Nagy L.G."/>
        </authorList>
    </citation>
    <scope>NUCLEOTIDE SEQUENCE [LARGE SCALE GENOMIC DNA]</scope>
    <source>
        <strain evidence="2 3">NL-1724</strain>
    </source>
</reference>
<feature type="region of interest" description="Disordered" evidence="1">
    <location>
        <begin position="1"/>
        <end position="27"/>
    </location>
</feature>